<gene>
    <name evidence="5" type="ORF">HK100_008234</name>
</gene>
<organism evidence="5 6">
    <name type="scientific">Physocladia obscura</name>
    <dbReference type="NCBI Taxonomy" id="109957"/>
    <lineage>
        <taxon>Eukaryota</taxon>
        <taxon>Fungi</taxon>
        <taxon>Fungi incertae sedis</taxon>
        <taxon>Chytridiomycota</taxon>
        <taxon>Chytridiomycota incertae sedis</taxon>
        <taxon>Chytridiomycetes</taxon>
        <taxon>Chytridiales</taxon>
        <taxon>Chytriomycetaceae</taxon>
        <taxon>Physocladia</taxon>
    </lineage>
</organism>
<dbReference type="GO" id="GO:0007015">
    <property type="term" value="P:actin filament organization"/>
    <property type="evidence" value="ECO:0007669"/>
    <property type="project" value="TreeGrafter"/>
</dbReference>
<keyword evidence="2" id="KW-0963">Cytoplasm</keyword>
<evidence type="ECO:0008006" key="7">
    <source>
        <dbReference type="Google" id="ProtNLM"/>
    </source>
</evidence>
<name>A0AAD5X7V4_9FUNG</name>
<dbReference type="SUPFAM" id="SSF52047">
    <property type="entry name" value="RNI-like"/>
    <property type="match status" value="1"/>
</dbReference>
<dbReference type="PANTHER" id="PTHR10901">
    <property type="entry name" value="TROPOMODULIN"/>
    <property type="match status" value="1"/>
</dbReference>
<evidence type="ECO:0000313" key="6">
    <source>
        <dbReference type="Proteomes" id="UP001211907"/>
    </source>
</evidence>
<feature type="compositionally biased region" description="Gly residues" evidence="4">
    <location>
        <begin position="89"/>
        <end position="99"/>
    </location>
</feature>
<evidence type="ECO:0000256" key="3">
    <source>
        <dbReference type="ARBA" id="ARBA00023212"/>
    </source>
</evidence>
<dbReference type="EMBL" id="JADGJH010003981">
    <property type="protein sequence ID" value="KAJ3087797.1"/>
    <property type="molecule type" value="Genomic_DNA"/>
</dbReference>
<feature type="compositionally biased region" description="Gly residues" evidence="4">
    <location>
        <begin position="55"/>
        <end position="68"/>
    </location>
</feature>
<accession>A0AAD5X7V4</accession>
<sequence>MGEEIENQTVTTTTTTVPIDSDTVVETGDELAKVTAGLAGAGLGGEEDVISGDSDGLGAGAGVGGGLGAVAEEEEGEEDEDEGSRTGRAGNGNGSGNGGALYRRRESESMSPSGVSGAYSAARAAPSSHSFSYRPLSPSSASASSRRSSMLPAARTREDGPPVPIAAITGAVRLTNPILDEILHSIRLLADNDPALQVLDLKDCSILSLDLQAALADALPSNTHLKVLNLCNCQIATVTAQELAYALRSNTSIEYLNLESNAIAPQGIKHLAEALAFNSSLLELRLIHQKQPAGIDAEQTFAKALQKNESLIKLGLQFRDAASRNDVDRIIMRNKDLTRKRRLAAALAAQQ</sequence>
<feature type="compositionally biased region" description="Acidic residues" evidence="4">
    <location>
        <begin position="71"/>
        <end position="82"/>
    </location>
</feature>
<dbReference type="GO" id="GO:0005523">
    <property type="term" value="F:tropomyosin binding"/>
    <property type="evidence" value="ECO:0007669"/>
    <property type="project" value="InterPro"/>
</dbReference>
<evidence type="ECO:0000256" key="1">
    <source>
        <dbReference type="ARBA" id="ARBA00004245"/>
    </source>
</evidence>
<feature type="region of interest" description="Disordered" evidence="4">
    <location>
        <begin position="39"/>
        <end position="162"/>
    </location>
</feature>
<comment type="subcellular location">
    <subcellularLocation>
        <location evidence="1">Cytoplasm</location>
        <location evidence="1">Cytoskeleton</location>
    </subcellularLocation>
</comment>
<keyword evidence="6" id="KW-1185">Reference proteome</keyword>
<reference evidence="5" key="1">
    <citation type="submission" date="2020-05" db="EMBL/GenBank/DDBJ databases">
        <title>Phylogenomic resolution of chytrid fungi.</title>
        <authorList>
            <person name="Stajich J.E."/>
            <person name="Amses K."/>
            <person name="Simmons R."/>
            <person name="Seto K."/>
            <person name="Myers J."/>
            <person name="Bonds A."/>
            <person name="Quandt C.A."/>
            <person name="Barry K."/>
            <person name="Liu P."/>
            <person name="Grigoriev I."/>
            <person name="Longcore J.E."/>
            <person name="James T.Y."/>
        </authorList>
    </citation>
    <scope>NUCLEOTIDE SEQUENCE</scope>
    <source>
        <strain evidence="5">JEL0513</strain>
    </source>
</reference>
<dbReference type="Pfam" id="PF13516">
    <property type="entry name" value="LRR_6"/>
    <property type="match status" value="2"/>
</dbReference>
<dbReference type="AlphaFoldDB" id="A0AAD5X7V4"/>
<proteinExistence type="predicted"/>
<dbReference type="Gene3D" id="3.80.10.10">
    <property type="entry name" value="Ribonuclease Inhibitor"/>
    <property type="match status" value="1"/>
</dbReference>
<evidence type="ECO:0000256" key="4">
    <source>
        <dbReference type="SAM" id="MobiDB-lite"/>
    </source>
</evidence>
<evidence type="ECO:0000256" key="2">
    <source>
        <dbReference type="ARBA" id="ARBA00022490"/>
    </source>
</evidence>
<dbReference type="PANTHER" id="PTHR10901:SF6">
    <property type="entry name" value="TROPOMODULIN, ISOFORM N"/>
    <property type="match status" value="1"/>
</dbReference>
<feature type="compositionally biased region" description="Low complexity" evidence="4">
    <location>
        <begin position="126"/>
        <end position="154"/>
    </location>
</feature>
<keyword evidence="3" id="KW-0206">Cytoskeleton</keyword>
<dbReference type="InterPro" id="IPR001611">
    <property type="entry name" value="Leu-rich_rpt"/>
</dbReference>
<dbReference type="GO" id="GO:0051694">
    <property type="term" value="P:pointed-end actin filament capping"/>
    <property type="evidence" value="ECO:0007669"/>
    <property type="project" value="InterPro"/>
</dbReference>
<dbReference type="SMART" id="SM00368">
    <property type="entry name" value="LRR_RI"/>
    <property type="match status" value="3"/>
</dbReference>
<protein>
    <recommendedName>
        <fullName evidence="7">RNI-like protein</fullName>
    </recommendedName>
</protein>
<comment type="caution">
    <text evidence="5">The sequence shown here is derived from an EMBL/GenBank/DDBJ whole genome shotgun (WGS) entry which is preliminary data.</text>
</comment>
<dbReference type="Proteomes" id="UP001211907">
    <property type="component" value="Unassembled WGS sequence"/>
</dbReference>
<dbReference type="GO" id="GO:0005856">
    <property type="term" value="C:cytoskeleton"/>
    <property type="evidence" value="ECO:0007669"/>
    <property type="project" value="UniProtKB-SubCell"/>
</dbReference>
<feature type="region of interest" description="Disordered" evidence="4">
    <location>
        <begin position="1"/>
        <end position="21"/>
    </location>
</feature>
<dbReference type="InterPro" id="IPR032675">
    <property type="entry name" value="LRR_dom_sf"/>
</dbReference>
<evidence type="ECO:0000313" key="5">
    <source>
        <dbReference type="EMBL" id="KAJ3087797.1"/>
    </source>
</evidence>
<dbReference type="InterPro" id="IPR004934">
    <property type="entry name" value="TMOD"/>
</dbReference>